<comment type="caution">
    <text evidence="11">The sequence shown here is derived from an EMBL/GenBank/DDBJ whole genome shotgun (WGS) entry which is preliminary data.</text>
</comment>
<evidence type="ECO:0000256" key="9">
    <source>
        <dbReference type="ARBA" id="ARBA00023136"/>
    </source>
</evidence>
<dbReference type="PANTHER" id="PTHR32409:SF3">
    <property type="entry name" value="MITOCHONDRIAL IMPORT RECEPTOR SUBUNIT TOM20-1-RELATED"/>
    <property type="match status" value="1"/>
</dbReference>
<keyword evidence="5" id="KW-0812">Transmembrane</keyword>
<keyword evidence="7" id="KW-1133">Transmembrane helix</keyword>
<keyword evidence="12" id="KW-1185">Reference proteome</keyword>
<feature type="compositionally biased region" description="Basic residues" evidence="10">
    <location>
        <begin position="1"/>
        <end position="17"/>
    </location>
</feature>
<name>A0A8H7BRM3_9FUNG</name>
<evidence type="ECO:0000313" key="11">
    <source>
        <dbReference type="EMBL" id="KAF7727351.1"/>
    </source>
</evidence>
<dbReference type="Gene3D" id="1.25.40.10">
    <property type="entry name" value="Tetratricopeptide repeat domain"/>
    <property type="match status" value="2"/>
</dbReference>
<comment type="function">
    <text evidence="1">Central component of the receptor complex responsible for the recognition and translocation of cytosolically synthesized mitochondrial preproteins. Together with TOM22 functions as the transit peptide receptor at the surface of the mitochondrion outer membrane and facilitates the movement of preproteins into the translocation pore.</text>
</comment>
<evidence type="ECO:0000256" key="8">
    <source>
        <dbReference type="ARBA" id="ARBA00023128"/>
    </source>
</evidence>
<feature type="compositionally biased region" description="Polar residues" evidence="10">
    <location>
        <begin position="174"/>
        <end position="186"/>
    </location>
</feature>
<keyword evidence="4" id="KW-0813">Transport</keyword>
<dbReference type="GO" id="GO:0045040">
    <property type="term" value="P:protein insertion into mitochondrial outer membrane"/>
    <property type="evidence" value="ECO:0007669"/>
    <property type="project" value="InterPro"/>
</dbReference>
<evidence type="ECO:0000256" key="1">
    <source>
        <dbReference type="ARBA" id="ARBA00003450"/>
    </source>
</evidence>
<dbReference type="PANTHER" id="PTHR32409">
    <property type="entry name" value="MITOCHONDRIAL IMPORT RECEPTOR SUBUNIT TOM20-1-RELATED"/>
    <property type="match status" value="1"/>
</dbReference>
<dbReference type="OrthoDB" id="5328412at2759"/>
<evidence type="ECO:0000256" key="3">
    <source>
        <dbReference type="ARBA" id="ARBA00004325"/>
    </source>
</evidence>
<organism evidence="11 12">
    <name type="scientific">Apophysomyces ossiformis</name>
    <dbReference type="NCBI Taxonomy" id="679940"/>
    <lineage>
        <taxon>Eukaryota</taxon>
        <taxon>Fungi</taxon>
        <taxon>Fungi incertae sedis</taxon>
        <taxon>Mucoromycota</taxon>
        <taxon>Mucoromycotina</taxon>
        <taxon>Mucoromycetes</taxon>
        <taxon>Mucorales</taxon>
        <taxon>Mucorineae</taxon>
        <taxon>Mucoraceae</taxon>
        <taxon>Apophysomyces</taxon>
    </lineage>
</organism>
<evidence type="ECO:0000256" key="7">
    <source>
        <dbReference type="ARBA" id="ARBA00022989"/>
    </source>
</evidence>
<keyword evidence="6" id="KW-0653">Protein transport</keyword>
<dbReference type="SUPFAM" id="SSF48452">
    <property type="entry name" value="TPR-like"/>
    <property type="match status" value="1"/>
</dbReference>
<sequence length="496" mass="56400">MSRFQRNRPQKPKSSAKKAKEPVTFDDFIAEGVAFEEQGERYGTGERAQRNYERAADMYSKAHMLNETDADCLYNWGRVLFLLISFLPPYTTPEEKLEKVDSSIAKFRKALQLEQDKTDAQFNLGQALHLRSEILQETTEIDNPYNQSAMALQEAISLFENVYQLQEKEYQACQSSTAESEQQQPPTEEKKLEGDQATEDYTTVTEVEPTTAFSLVDTLVSTAETMTTMASMLASFQASMDLFSRARSRLSLAEKWLMSVPEGPEHKQARIQINLKEAQNFASMADRAFLASGQVDHTLFNQAIERLDEVVDQFDAKHVEAMCDRGDILTSYAQALLEFAHKSNTPLVPDSTGKEIWQLYAQATKSFQSALTIELKNCNILNKLGDVSIARARLELPVAERNKAQLLKNAEFYFKQAVDINKEVLTSGWIGWAFAAWAQEEWLGTKDKKVEASKIIKTWIRRGGDEDMFRNGAEDNETLDEEFVDWVCDTFFSEDE</sequence>
<evidence type="ECO:0000256" key="6">
    <source>
        <dbReference type="ARBA" id="ARBA00022927"/>
    </source>
</evidence>
<dbReference type="Proteomes" id="UP000605846">
    <property type="component" value="Unassembled WGS sequence"/>
</dbReference>
<dbReference type="AlphaFoldDB" id="A0A8H7BRM3"/>
<protein>
    <submittedName>
        <fullName evidence="11">Uncharacterized protein</fullName>
    </submittedName>
</protein>
<dbReference type="GO" id="GO:0015031">
    <property type="term" value="P:protein transport"/>
    <property type="evidence" value="ECO:0007669"/>
    <property type="project" value="UniProtKB-KW"/>
</dbReference>
<keyword evidence="9" id="KW-0472">Membrane</keyword>
<dbReference type="InterPro" id="IPR011990">
    <property type="entry name" value="TPR-like_helical_dom_sf"/>
</dbReference>
<dbReference type="GO" id="GO:0005742">
    <property type="term" value="C:mitochondrial outer membrane translocase complex"/>
    <property type="evidence" value="ECO:0007669"/>
    <property type="project" value="InterPro"/>
</dbReference>
<feature type="region of interest" description="Disordered" evidence="10">
    <location>
        <begin position="1"/>
        <end position="21"/>
    </location>
</feature>
<keyword evidence="8" id="KW-0496">Mitochondrion</keyword>
<reference evidence="11" key="1">
    <citation type="submission" date="2020-01" db="EMBL/GenBank/DDBJ databases">
        <title>Genome Sequencing of Three Apophysomyces-Like Fungal Strains Confirms a Novel Fungal Genus in the Mucoromycota with divergent Burkholderia-like Endosymbiotic Bacteria.</title>
        <authorList>
            <person name="Stajich J.E."/>
            <person name="Macias A.M."/>
            <person name="Carter-House D."/>
            <person name="Lovett B."/>
            <person name="Kasson L.R."/>
            <person name="Berry K."/>
            <person name="Grigoriev I."/>
            <person name="Chang Y."/>
            <person name="Spatafora J."/>
            <person name="Kasson M.T."/>
        </authorList>
    </citation>
    <scope>NUCLEOTIDE SEQUENCE</scope>
    <source>
        <strain evidence="11">NRRL A-21654</strain>
    </source>
</reference>
<evidence type="ECO:0000256" key="10">
    <source>
        <dbReference type="SAM" id="MobiDB-lite"/>
    </source>
</evidence>
<accession>A0A8H7BRM3</accession>
<comment type="subcellular location">
    <subcellularLocation>
        <location evidence="2">Membrane</location>
        <topology evidence="2">Single-pass membrane protein</topology>
    </subcellularLocation>
    <subcellularLocation>
        <location evidence="3">Mitochondrion membrane</location>
    </subcellularLocation>
</comment>
<dbReference type="Pfam" id="PF06552">
    <property type="entry name" value="TOM20_plant"/>
    <property type="match status" value="1"/>
</dbReference>
<proteinExistence type="predicted"/>
<gene>
    <name evidence="11" type="ORF">EC973_007660</name>
</gene>
<evidence type="ECO:0000256" key="4">
    <source>
        <dbReference type="ARBA" id="ARBA00022448"/>
    </source>
</evidence>
<evidence type="ECO:0000256" key="5">
    <source>
        <dbReference type="ARBA" id="ARBA00022692"/>
    </source>
</evidence>
<dbReference type="EMBL" id="JABAYA010000059">
    <property type="protein sequence ID" value="KAF7727351.1"/>
    <property type="molecule type" value="Genomic_DNA"/>
</dbReference>
<dbReference type="InterPro" id="IPR010547">
    <property type="entry name" value="TOM20_imprt_rcpt"/>
</dbReference>
<evidence type="ECO:0000313" key="12">
    <source>
        <dbReference type="Proteomes" id="UP000605846"/>
    </source>
</evidence>
<evidence type="ECO:0000256" key="2">
    <source>
        <dbReference type="ARBA" id="ARBA00004167"/>
    </source>
</evidence>
<feature type="region of interest" description="Disordered" evidence="10">
    <location>
        <begin position="174"/>
        <end position="197"/>
    </location>
</feature>